<keyword evidence="2" id="KW-0472">Membrane</keyword>
<keyword evidence="2" id="KW-1133">Transmembrane helix</keyword>
<feature type="compositionally biased region" description="Polar residues" evidence="1">
    <location>
        <begin position="278"/>
        <end position="297"/>
    </location>
</feature>
<keyword evidence="5" id="KW-1185">Reference proteome</keyword>
<dbReference type="AlphaFoldDB" id="A0A5N6U7Z2"/>
<feature type="chain" id="PRO_5024808833" description="Cupredoxin" evidence="3">
    <location>
        <begin position="24"/>
        <end position="331"/>
    </location>
</feature>
<sequence>MSSLDSLTWLLLAVASLLPLVTAQSTSSITRAPSATSPSSSTGTTTHTISVGHKSDPHQYVPNSVNASVGDTVLFEFYPTNHSVVKADYDAPCVPADKGLFNSGHKLADGQLTGDPPTWSLVVNDTQPVFFYCTAIDSCNVNGMVGVINPNATMTWKHQNEKAKKQPYQLEPGQAVPPEGGGGTSTTTATSSPGGSSGGGGHHLSAGAIAGIVIGSVAFVAVLLALFFVLGRNQVYKKWWMSSTDGRTERTAHWALFSNHGERKSEYGSPQPPGDQATYLSSPDPTQNTFSSPQSQYGWDATVYQPQQQQSPLVRGGPTELEAPDSLAPRH</sequence>
<evidence type="ECO:0000313" key="5">
    <source>
        <dbReference type="Proteomes" id="UP000325780"/>
    </source>
</evidence>
<keyword evidence="3" id="KW-0732">Signal</keyword>
<protein>
    <recommendedName>
        <fullName evidence="6">Cupredoxin</fullName>
    </recommendedName>
</protein>
<evidence type="ECO:0000256" key="2">
    <source>
        <dbReference type="SAM" id="Phobius"/>
    </source>
</evidence>
<feature type="compositionally biased region" description="Low complexity" evidence="1">
    <location>
        <begin position="185"/>
        <end position="194"/>
    </location>
</feature>
<dbReference type="CDD" id="cd00920">
    <property type="entry name" value="Cupredoxin"/>
    <property type="match status" value="1"/>
</dbReference>
<evidence type="ECO:0000256" key="3">
    <source>
        <dbReference type="SAM" id="SignalP"/>
    </source>
</evidence>
<organism evidence="4 5">
    <name type="scientific">Aspergillus avenaceus</name>
    <dbReference type="NCBI Taxonomy" id="36643"/>
    <lineage>
        <taxon>Eukaryota</taxon>
        <taxon>Fungi</taxon>
        <taxon>Dikarya</taxon>
        <taxon>Ascomycota</taxon>
        <taxon>Pezizomycotina</taxon>
        <taxon>Eurotiomycetes</taxon>
        <taxon>Eurotiomycetidae</taxon>
        <taxon>Eurotiales</taxon>
        <taxon>Aspergillaceae</taxon>
        <taxon>Aspergillus</taxon>
        <taxon>Aspergillus subgen. Circumdati</taxon>
    </lineage>
</organism>
<dbReference type="InterPro" id="IPR052953">
    <property type="entry name" value="Ser-rich/MCO-related"/>
</dbReference>
<dbReference type="Proteomes" id="UP000325780">
    <property type="component" value="Unassembled WGS sequence"/>
</dbReference>
<reference evidence="4 5" key="1">
    <citation type="submission" date="2019-04" db="EMBL/GenBank/DDBJ databases">
        <title>Friends and foes A comparative genomics study of 23 Aspergillus species from section Flavi.</title>
        <authorList>
            <consortium name="DOE Joint Genome Institute"/>
            <person name="Kjaerbolling I."/>
            <person name="Vesth T."/>
            <person name="Frisvad J.C."/>
            <person name="Nybo J.L."/>
            <person name="Theobald S."/>
            <person name="Kildgaard S."/>
            <person name="Isbrandt T."/>
            <person name="Kuo A."/>
            <person name="Sato A."/>
            <person name="Lyhne E.K."/>
            <person name="Kogle M.E."/>
            <person name="Wiebenga A."/>
            <person name="Kun R.S."/>
            <person name="Lubbers R.J."/>
            <person name="Makela M.R."/>
            <person name="Barry K."/>
            <person name="Chovatia M."/>
            <person name="Clum A."/>
            <person name="Daum C."/>
            <person name="Haridas S."/>
            <person name="He G."/>
            <person name="LaButti K."/>
            <person name="Lipzen A."/>
            <person name="Mondo S."/>
            <person name="Riley R."/>
            <person name="Salamov A."/>
            <person name="Simmons B.A."/>
            <person name="Magnuson J.K."/>
            <person name="Henrissat B."/>
            <person name="Mortensen U.H."/>
            <person name="Larsen T.O."/>
            <person name="Devries R.P."/>
            <person name="Grigoriev I.V."/>
            <person name="Machida M."/>
            <person name="Baker S.E."/>
            <person name="Andersen M.R."/>
        </authorList>
    </citation>
    <scope>NUCLEOTIDE SEQUENCE [LARGE SCALE GENOMIC DNA]</scope>
    <source>
        <strain evidence="4 5">IBT 18842</strain>
    </source>
</reference>
<feature type="region of interest" description="Disordered" evidence="1">
    <location>
        <begin position="261"/>
        <end position="331"/>
    </location>
</feature>
<dbReference type="PANTHER" id="PTHR34883:SF8">
    <property type="entry name" value="EXTRACELLULAR SERINE-RICH PROTEIN (AFU_ORTHOLOGUE AFUA_6G00670)"/>
    <property type="match status" value="1"/>
</dbReference>
<evidence type="ECO:0000313" key="4">
    <source>
        <dbReference type="EMBL" id="KAE8154700.1"/>
    </source>
</evidence>
<dbReference type="InterPro" id="IPR008972">
    <property type="entry name" value="Cupredoxin"/>
</dbReference>
<gene>
    <name evidence="4" type="ORF">BDV25DRAFT_135620</name>
</gene>
<feature type="compositionally biased region" description="Low complexity" evidence="1">
    <location>
        <begin position="28"/>
        <end position="50"/>
    </location>
</feature>
<feature type="signal peptide" evidence="3">
    <location>
        <begin position="1"/>
        <end position="23"/>
    </location>
</feature>
<keyword evidence="2" id="KW-0812">Transmembrane</keyword>
<dbReference type="EMBL" id="ML742027">
    <property type="protein sequence ID" value="KAE8154700.1"/>
    <property type="molecule type" value="Genomic_DNA"/>
</dbReference>
<accession>A0A5N6U7Z2</accession>
<dbReference type="CDD" id="cd12087">
    <property type="entry name" value="TM_EGFR-like"/>
    <property type="match status" value="1"/>
</dbReference>
<dbReference type="SUPFAM" id="SSF49503">
    <property type="entry name" value="Cupredoxins"/>
    <property type="match status" value="1"/>
</dbReference>
<name>A0A5N6U7Z2_ASPAV</name>
<feature type="transmembrane region" description="Helical" evidence="2">
    <location>
        <begin position="206"/>
        <end position="231"/>
    </location>
</feature>
<dbReference type="PANTHER" id="PTHR34883">
    <property type="entry name" value="SERINE-RICH PROTEIN, PUTATIVE-RELATED-RELATED"/>
    <property type="match status" value="1"/>
</dbReference>
<evidence type="ECO:0000256" key="1">
    <source>
        <dbReference type="SAM" id="MobiDB-lite"/>
    </source>
</evidence>
<feature type="region of interest" description="Disordered" evidence="1">
    <location>
        <begin position="158"/>
        <end position="201"/>
    </location>
</feature>
<dbReference type="Gene3D" id="2.60.40.420">
    <property type="entry name" value="Cupredoxins - blue copper proteins"/>
    <property type="match status" value="1"/>
</dbReference>
<proteinExistence type="predicted"/>
<dbReference type="OrthoDB" id="2331100at2759"/>
<feature type="region of interest" description="Disordered" evidence="1">
    <location>
        <begin position="28"/>
        <end position="57"/>
    </location>
</feature>
<evidence type="ECO:0008006" key="6">
    <source>
        <dbReference type="Google" id="ProtNLM"/>
    </source>
</evidence>